<dbReference type="Gene3D" id="1.20.920.10">
    <property type="entry name" value="Bromodomain-like"/>
    <property type="match status" value="1"/>
</dbReference>
<name>A0A1R3L708_ASPOF</name>
<dbReference type="OMA" id="ENKCHEY"/>
<feature type="compositionally biased region" description="Basic and acidic residues" evidence="3">
    <location>
        <begin position="264"/>
        <end position="280"/>
    </location>
</feature>
<dbReference type="InterPro" id="IPR001487">
    <property type="entry name" value="Bromodomain"/>
</dbReference>
<feature type="compositionally biased region" description="Polar residues" evidence="3">
    <location>
        <begin position="388"/>
        <end position="400"/>
    </location>
</feature>
<feature type="compositionally biased region" description="Polar residues" evidence="3">
    <location>
        <begin position="237"/>
        <end position="258"/>
    </location>
</feature>
<dbReference type="Gramene" id="ONK55384">
    <property type="protein sequence ID" value="ONK55384"/>
    <property type="gene ID" value="A4U43_UnF4010"/>
</dbReference>
<feature type="region of interest" description="Disordered" evidence="3">
    <location>
        <begin position="444"/>
        <end position="494"/>
    </location>
</feature>
<evidence type="ECO:0000259" key="4">
    <source>
        <dbReference type="PROSITE" id="PS50014"/>
    </source>
</evidence>
<dbReference type="AlphaFoldDB" id="A0A1R3L708"/>
<dbReference type="PANTHER" id="PTHR22881">
    <property type="entry name" value="BROMODOMAIN CONTAINING PROTEIN"/>
    <property type="match status" value="1"/>
</dbReference>
<evidence type="ECO:0000256" key="2">
    <source>
        <dbReference type="PROSITE-ProRule" id="PRU00035"/>
    </source>
</evidence>
<keyword evidence="6" id="KW-1185">Reference proteome</keyword>
<dbReference type="EMBL" id="KV863510">
    <property type="protein sequence ID" value="ONK55384.1"/>
    <property type="molecule type" value="Genomic_DNA"/>
</dbReference>
<dbReference type="PANTHER" id="PTHR22881:SF26">
    <property type="entry name" value="BROMODOMAIN CONTAINING PROTEIN, EXPRESSED"/>
    <property type="match status" value="1"/>
</dbReference>
<gene>
    <name evidence="5" type="ORF">A4U43_UnF4010</name>
</gene>
<evidence type="ECO:0000256" key="1">
    <source>
        <dbReference type="ARBA" id="ARBA00023117"/>
    </source>
</evidence>
<evidence type="ECO:0000256" key="3">
    <source>
        <dbReference type="SAM" id="MobiDB-lite"/>
    </source>
</evidence>
<proteinExistence type="predicted"/>
<dbReference type="Pfam" id="PF00439">
    <property type="entry name" value="Bromodomain"/>
    <property type="match status" value="1"/>
</dbReference>
<dbReference type="InterPro" id="IPR051831">
    <property type="entry name" value="Bromodomain_contain_prot"/>
</dbReference>
<feature type="region of interest" description="Disordered" evidence="3">
    <location>
        <begin position="369"/>
        <end position="400"/>
    </location>
</feature>
<evidence type="ECO:0000313" key="5">
    <source>
        <dbReference type="EMBL" id="ONK55384.1"/>
    </source>
</evidence>
<feature type="region of interest" description="Disordered" evidence="3">
    <location>
        <begin position="237"/>
        <end position="286"/>
    </location>
</feature>
<accession>A0A1R3L708</accession>
<evidence type="ECO:0000313" key="6">
    <source>
        <dbReference type="Proteomes" id="UP000243459"/>
    </source>
</evidence>
<organism evidence="5 6">
    <name type="scientific">Asparagus officinalis</name>
    <name type="common">Garden asparagus</name>
    <dbReference type="NCBI Taxonomy" id="4686"/>
    <lineage>
        <taxon>Eukaryota</taxon>
        <taxon>Viridiplantae</taxon>
        <taxon>Streptophyta</taxon>
        <taxon>Embryophyta</taxon>
        <taxon>Tracheophyta</taxon>
        <taxon>Spermatophyta</taxon>
        <taxon>Magnoliopsida</taxon>
        <taxon>Liliopsida</taxon>
        <taxon>Asparagales</taxon>
        <taxon>Asparagaceae</taxon>
        <taxon>Asparagoideae</taxon>
        <taxon>Asparagus</taxon>
    </lineage>
</organism>
<reference evidence="6" key="1">
    <citation type="journal article" date="2017" name="Nat. Commun.">
        <title>The asparagus genome sheds light on the origin and evolution of a young Y chromosome.</title>
        <authorList>
            <person name="Harkess A."/>
            <person name="Zhou J."/>
            <person name="Xu C."/>
            <person name="Bowers J.E."/>
            <person name="Van der Hulst R."/>
            <person name="Ayyampalayam S."/>
            <person name="Mercati F."/>
            <person name="Riccardi P."/>
            <person name="McKain M.R."/>
            <person name="Kakrana A."/>
            <person name="Tang H."/>
            <person name="Ray J."/>
            <person name="Groenendijk J."/>
            <person name="Arikit S."/>
            <person name="Mathioni S.M."/>
            <person name="Nakano M."/>
            <person name="Shan H."/>
            <person name="Telgmann-Rauber A."/>
            <person name="Kanno A."/>
            <person name="Yue Z."/>
            <person name="Chen H."/>
            <person name="Li W."/>
            <person name="Chen Y."/>
            <person name="Xu X."/>
            <person name="Zhang Y."/>
            <person name="Luo S."/>
            <person name="Chen H."/>
            <person name="Gao J."/>
            <person name="Mao Z."/>
            <person name="Pires J.C."/>
            <person name="Luo M."/>
            <person name="Kudrna D."/>
            <person name="Wing R.A."/>
            <person name="Meyers B.C."/>
            <person name="Yi K."/>
            <person name="Kong H."/>
            <person name="Lavrijsen P."/>
            <person name="Sunseri F."/>
            <person name="Falavigna A."/>
            <person name="Ye Y."/>
            <person name="Leebens-Mack J.H."/>
            <person name="Chen G."/>
        </authorList>
    </citation>
    <scope>NUCLEOTIDE SEQUENCE [LARGE SCALE GENOMIC DNA]</scope>
    <source>
        <strain evidence="6">cv. DH0086</strain>
    </source>
</reference>
<keyword evidence="1 2" id="KW-0103">Bromodomain</keyword>
<dbReference type="SUPFAM" id="SSF47370">
    <property type="entry name" value="Bromodomain"/>
    <property type="match status" value="1"/>
</dbReference>
<protein>
    <recommendedName>
        <fullName evidence="4">Bromo domain-containing protein</fullName>
    </recommendedName>
</protein>
<dbReference type="PROSITE" id="PS50014">
    <property type="entry name" value="BROMODOMAIN_2"/>
    <property type="match status" value="1"/>
</dbReference>
<dbReference type="InterPro" id="IPR036427">
    <property type="entry name" value="Bromodomain-like_sf"/>
</dbReference>
<dbReference type="Proteomes" id="UP000243459">
    <property type="component" value="Unassembled WGS sequence"/>
</dbReference>
<feature type="domain" description="Bromo" evidence="4">
    <location>
        <begin position="94"/>
        <end position="164"/>
    </location>
</feature>
<feature type="compositionally biased region" description="Low complexity" evidence="3">
    <location>
        <begin position="369"/>
        <end position="387"/>
    </location>
</feature>
<sequence length="494" mass="56025">MAEGDKKRRSSRLLALEETKCERAVLALPVDFRQKKVDGRSNLQKRGRKRIRGIEGEVQGLQDVGLKINGNLLNSTVSSRNATDRIIGYILDMLEVKDTHELFSMPDNLQTYDYEESMKQPGDFATLRQKYTDKMYATLDHFENDVLTVFHKAIDSNAPNSIPFREAMTLRDHAKQIFQSLKNNLAYAELELSEWHQHYFRYKRRALRSDSNIGNSSTAPQREYNARVSVSTGIKQHIGTSNSAGVRRNVQSTSSSRARNQRATHREHEQHPQLPEEQRRYTYKPGNDSKESLFTMFCNEPKTIVYNNSTLSYQESLRQFVKDAGPAAKLIAENKCHEYYKRVQAQSIWRPSPFGTQSKIGAQHILSQNIGSSSSSAPNNDNPNSTSINDQNASNRTQHQACQLHTDELLTLFSLIGTPEFSQRSSASSSKEEVNKSSIINDSVIWQPRSGGSKSWKEDEREGSSNVSAGLYQNKRHGLPPKPPTNLNMFHGKK</sequence>